<protein>
    <submittedName>
        <fullName evidence="2">Uncharacterized protein</fullName>
    </submittedName>
</protein>
<evidence type="ECO:0000256" key="1">
    <source>
        <dbReference type="SAM" id="MobiDB-lite"/>
    </source>
</evidence>
<proteinExistence type="predicted"/>
<gene>
    <name evidence="2" type="ORF">H9654_00590</name>
</gene>
<keyword evidence="3" id="KW-1185">Reference proteome</keyword>
<sequence length="149" mass="16272">MADGLAACIATADPWPPTLPQFRMMCLGIPPFDAVRADAGQQDGFTRLVWQYLDGHRYRLASADKADKLLQAAYNRAKEFVMRGGELPPVPVAEIEHEVRHPVPATRDQVARHMDDIAELLGVADPAPQVQGDQQAGPASEPEEVRHAA</sequence>
<dbReference type="Proteomes" id="UP000636938">
    <property type="component" value="Unassembled WGS sequence"/>
</dbReference>
<dbReference type="EMBL" id="JACSQS010000001">
    <property type="protein sequence ID" value="MBD7952690.1"/>
    <property type="molecule type" value="Genomic_DNA"/>
</dbReference>
<organism evidence="2 3">
    <name type="scientific">Stenotrophomonas lacuserhaii</name>
    <dbReference type="NCBI Taxonomy" id="2760084"/>
    <lineage>
        <taxon>Bacteria</taxon>
        <taxon>Pseudomonadati</taxon>
        <taxon>Pseudomonadota</taxon>
        <taxon>Gammaproteobacteria</taxon>
        <taxon>Lysobacterales</taxon>
        <taxon>Lysobacteraceae</taxon>
        <taxon>Stenotrophomonas</taxon>
    </lineage>
</organism>
<reference evidence="2 3" key="1">
    <citation type="submission" date="2020-08" db="EMBL/GenBank/DDBJ databases">
        <title>A Genomic Blueprint of the Chicken Gut Microbiome.</title>
        <authorList>
            <person name="Gilroy R."/>
            <person name="Ravi A."/>
            <person name="Getino M."/>
            <person name="Pursley I."/>
            <person name="Horton D.L."/>
            <person name="Alikhan N.-F."/>
            <person name="Baker D."/>
            <person name="Gharbi K."/>
            <person name="Hall N."/>
            <person name="Watson M."/>
            <person name="Adriaenssens E.M."/>
            <person name="Foster-Nyarko E."/>
            <person name="Jarju S."/>
            <person name="Secka A."/>
            <person name="Antonio M."/>
            <person name="Oren A."/>
            <person name="Chaudhuri R."/>
            <person name="La Ragione R.M."/>
            <person name="Hildebrand F."/>
            <person name="Pallen M.J."/>
        </authorList>
    </citation>
    <scope>NUCLEOTIDE SEQUENCE [LARGE SCALE GENOMIC DNA]</scope>
    <source>
        <strain evidence="2 3">Sa5BUN4</strain>
    </source>
</reference>
<evidence type="ECO:0000313" key="2">
    <source>
        <dbReference type="EMBL" id="MBD7952690.1"/>
    </source>
</evidence>
<evidence type="ECO:0000313" key="3">
    <source>
        <dbReference type="Proteomes" id="UP000636938"/>
    </source>
</evidence>
<feature type="region of interest" description="Disordered" evidence="1">
    <location>
        <begin position="123"/>
        <end position="149"/>
    </location>
</feature>
<comment type="caution">
    <text evidence="2">The sequence shown here is derived from an EMBL/GenBank/DDBJ whole genome shotgun (WGS) entry which is preliminary data.</text>
</comment>
<dbReference type="AlphaFoldDB" id="A0A8X8K181"/>
<accession>A0A8X8K181</accession>
<dbReference type="RefSeq" id="WP_191768182.1">
    <property type="nucleotide sequence ID" value="NZ_JACSQS010000001.1"/>
</dbReference>
<name>A0A8X8K181_9GAMM</name>